<evidence type="ECO:0000313" key="2">
    <source>
        <dbReference type="Proteomes" id="UP001066276"/>
    </source>
</evidence>
<name>A0AAV7SY17_PLEWA</name>
<comment type="caution">
    <text evidence="1">The sequence shown here is derived from an EMBL/GenBank/DDBJ whole genome shotgun (WGS) entry which is preliminary data.</text>
</comment>
<reference evidence="1" key="1">
    <citation type="journal article" date="2022" name="bioRxiv">
        <title>Sequencing and chromosome-scale assembly of the giantPleurodeles waltlgenome.</title>
        <authorList>
            <person name="Brown T."/>
            <person name="Elewa A."/>
            <person name="Iarovenko S."/>
            <person name="Subramanian E."/>
            <person name="Araus A.J."/>
            <person name="Petzold A."/>
            <person name="Susuki M."/>
            <person name="Suzuki K.-i.T."/>
            <person name="Hayashi T."/>
            <person name="Toyoda A."/>
            <person name="Oliveira C."/>
            <person name="Osipova E."/>
            <person name="Leigh N.D."/>
            <person name="Simon A."/>
            <person name="Yun M.H."/>
        </authorList>
    </citation>
    <scope>NUCLEOTIDE SEQUENCE</scope>
    <source>
        <strain evidence="1">20211129_DDA</strain>
        <tissue evidence="1">Liver</tissue>
    </source>
</reference>
<sequence>MESRLRKSVNYYVFPRRIAVIGRRKSTCACRSRKGNKKRTTRSMIAPSWLPKSLSTWGKRRRQATLFEGVKPSPNNRILLVVGAQRETSTITKVNITINQNRKNENGLNWLRSSKE</sequence>
<dbReference type="Proteomes" id="UP001066276">
    <property type="component" value="Chromosome 4_1"/>
</dbReference>
<dbReference type="EMBL" id="JANPWB010000007">
    <property type="protein sequence ID" value="KAJ1169102.1"/>
    <property type="molecule type" value="Genomic_DNA"/>
</dbReference>
<proteinExistence type="predicted"/>
<organism evidence="1 2">
    <name type="scientific">Pleurodeles waltl</name>
    <name type="common">Iberian ribbed newt</name>
    <dbReference type="NCBI Taxonomy" id="8319"/>
    <lineage>
        <taxon>Eukaryota</taxon>
        <taxon>Metazoa</taxon>
        <taxon>Chordata</taxon>
        <taxon>Craniata</taxon>
        <taxon>Vertebrata</taxon>
        <taxon>Euteleostomi</taxon>
        <taxon>Amphibia</taxon>
        <taxon>Batrachia</taxon>
        <taxon>Caudata</taxon>
        <taxon>Salamandroidea</taxon>
        <taxon>Salamandridae</taxon>
        <taxon>Pleurodelinae</taxon>
        <taxon>Pleurodeles</taxon>
    </lineage>
</organism>
<accession>A0AAV7SY17</accession>
<gene>
    <name evidence="1" type="ORF">NDU88_001008</name>
</gene>
<dbReference type="AlphaFoldDB" id="A0AAV7SY17"/>
<protein>
    <submittedName>
        <fullName evidence="1">Uncharacterized protein</fullName>
    </submittedName>
</protein>
<keyword evidence="2" id="KW-1185">Reference proteome</keyword>
<evidence type="ECO:0000313" key="1">
    <source>
        <dbReference type="EMBL" id="KAJ1169102.1"/>
    </source>
</evidence>